<dbReference type="Gene3D" id="1.10.238.10">
    <property type="entry name" value="EF-hand"/>
    <property type="match status" value="1"/>
</dbReference>
<evidence type="ECO:0000256" key="9">
    <source>
        <dbReference type="ARBA" id="ARBA00022837"/>
    </source>
</evidence>
<dbReference type="Pfam" id="PF13405">
    <property type="entry name" value="EF-hand_6"/>
    <property type="match status" value="1"/>
</dbReference>
<dbReference type="SMART" id="SM00054">
    <property type="entry name" value="EFh"/>
    <property type="match status" value="3"/>
</dbReference>
<feature type="compositionally biased region" description="Pro residues" evidence="17">
    <location>
        <begin position="44"/>
        <end position="53"/>
    </location>
</feature>
<accession>A0A8T3E5C7</accession>
<dbReference type="InterPro" id="IPR002048">
    <property type="entry name" value="EF_hand_dom"/>
</dbReference>
<dbReference type="FunFam" id="1.10.238.10:FF:000139">
    <property type="entry name" value="Peflin isoform 1"/>
    <property type="match status" value="1"/>
</dbReference>
<reference evidence="19" key="1">
    <citation type="submission" date="2021-01" db="EMBL/GenBank/DDBJ databases">
        <authorList>
            <person name="Zahm M."/>
            <person name="Roques C."/>
            <person name="Cabau C."/>
            <person name="Klopp C."/>
            <person name="Donnadieu C."/>
            <person name="Jouanno E."/>
            <person name="Lampietro C."/>
            <person name="Louis A."/>
            <person name="Herpin A."/>
            <person name="Echchiki A."/>
            <person name="Berthelot C."/>
            <person name="Parey E."/>
            <person name="Roest-Crollius H."/>
            <person name="Braasch I."/>
            <person name="Postlethwait J."/>
            <person name="Bobe J."/>
            <person name="Montfort J."/>
            <person name="Bouchez O."/>
            <person name="Begum T."/>
            <person name="Mejri S."/>
            <person name="Adams A."/>
            <person name="Chen W.-J."/>
            <person name="Guiguen Y."/>
        </authorList>
    </citation>
    <scope>NUCLEOTIDE SEQUENCE</scope>
    <source>
        <tissue evidence="19">Blood</tissue>
    </source>
</reference>
<evidence type="ECO:0000256" key="15">
    <source>
        <dbReference type="ARBA" id="ARBA00041490"/>
    </source>
</evidence>
<evidence type="ECO:0000256" key="3">
    <source>
        <dbReference type="ARBA" id="ARBA00007304"/>
    </source>
</evidence>
<keyword evidence="12" id="KW-0968">Cytoplasmic vesicle</keyword>
<evidence type="ECO:0000256" key="1">
    <source>
        <dbReference type="ARBA" id="ARBA00004167"/>
    </source>
</evidence>
<evidence type="ECO:0000256" key="4">
    <source>
        <dbReference type="ARBA" id="ARBA00022490"/>
    </source>
</evidence>
<feature type="compositionally biased region" description="Low complexity" evidence="17">
    <location>
        <begin position="54"/>
        <end position="65"/>
    </location>
</feature>
<feature type="region of interest" description="Disordered" evidence="17">
    <location>
        <begin position="1"/>
        <end position="100"/>
    </location>
</feature>
<keyword evidence="6" id="KW-0479">Metal-binding</keyword>
<dbReference type="GO" id="GO:0005783">
    <property type="term" value="C:endoplasmic reticulum"/>
    <property type="evidence" value="ECO:0007669"/>
    <property type="project" value="UniProtKB-SubCell"/>
</dbReference>
<evidence type="ECO:0000256" key="11">
    <source>
        <dbReference type="ARBA" id="ARBA00023136"/>
    </source>
</evidence>
<evidence type="ECO:0000256" key="12">
    <source>
        <dbReference type="ARBA" id="ARBA00023329"/>
    </source>
</evidence>
<dbReference type="Proteomes" id="UP000829720">
    <property type="component" value="Unassembled WGS sequence"/>
</dbReference>
<keyword evidence="11" id="KW-0472">Membrane</keyword>
<dbReference type="PANTHER" id="PTHR46212">
    <property type="entry name" value="PEFLIN"/>
    <property type="match status" value="1"/>
</dbReference>
<evidence type="ECO:0000259" key="18">
    <source>
        <dbReference type="PROSITE" id="PS50222"/>
    </source>
</evidence>
<sequence>MSFHYEQGYRGPGGGNSFPSQGPTGGPYGAGIPPGDQYGGSAPPSAPPAPPGYAPYGGSTPLPGGQYAGGPAPGGPYTGYGQPQGMPYGQQPPVLDNVPPGVNPEAYQWFQSVDTDHSGFITLKELRQALVNSNWSAFNDETCLMMINMFDKTKSGRMDIFGFSELWVYMQQWRALFQQFDHDCSGCISGNELHQALSQMGYNLSPEFTQSLAAQHSPRGSMQLDRFIQVCTQLQSMTQAFREKDAAMAGNVRMSYEDFLTSAVTRLEVSLAAQIESPALGLSAVMWPVLWTAMRTYAPYVTFPVALVVGAVGYHLEWFIRGTPTPKLKEEKGILELREDRRLEELVGQDSTQVTSLKERLEFTPRAVLERNRSEKS</sequence>
<evidence type="ECO:0000313" key="20">
    <source>
        <dbReference type="Proteomes" id="UP000829720"/>
    </source>
</evidence>
<dbReference type="GO" id="GO:0012507">
    <property type="term" value="C:ER to Golgi transport vesicle membrane"/>
    <property type="evidence" value="ECO:0007669"/>
    <property type="project" value="UniProtKB-SubCell"/>
</dbReference>
<evidence type="ECO:0000256" key="10">
    <source>
        <dbReference type="ARBA" id="ARBA00022989"/>
    </source>
</evidence>
<dbReference type="InterPro" id="IPR011992">
    <property type="entry name" value="EF-hand-dom_pair"/>
</dbReference>
<keyword evidence="4" id="KW-0963">Cytoplasm</keyword>
<evidence type="ECO:0000256" key="14">
    <source>
        <dbReference type="ARBA" id="ARBA00041025"/>
    </source>
</evidence>
<dbReference type="EMBL" id="JAERUA010000003">
    <property type="protein sequence ID" value="KAI1901835.1"/>
    <property type="molecule type" value="Genomic_DNA"/>
</dbReference>
<gene>
    <name evidence="19" type="ORF">AGOR_G00038480</name>
</gene>
<evidence type="ECO:0000256" key="2">
    <source>
        <dbReference type="ARBA" id="ARBA00004240"/>
    </source>
</evidence>
<feature type="compositionally biased region" description="Low complexity" evidence="17">
    <location>
        <begin position="79"/>
        <end position="93"/>
    </location>
</feature>
<evidence type="ECO:0000256" key="13">
    <source>
        <dbReference type="ARBA" id="ARBA00037873"/>
    </source>
</evidence>
<dbReference type="GO" id="GO:0005509">
    <property type="term" value="F:calcium ion binding"/>
    <property type="evidence" value="ECO:0007669"/>
    <property type="project" value="InterPro"/>
</dbReference>
<dbReference type="SUPFAM" id="SSF47473">
    <property type="entry name" value="EF-hand"/>
    <property type="match status" value="1"/>
</dbReference>
<feature type="domain" description="EF-hand" evidence="18">
    <location>
        <begin position="101"/>
        <end position="136"/>
    </location>
</feature>
<organism evidence="19 20">
    <name type="scientific">Albula goreensis</name>
    <dbReference type="NCBI Taxonomy" id="1534307"/>
    <lineage>
        <taxon>Eukaryota</taxon>
        <taxon>Metazoa</taxon>
        <taxon>Chordata</taxon>
        <taxon>Craniata</taxon>
        <taxon>Vertebrata</taxon>
        <taxon>Euteleostomi</taxon>
        <taxon>Actinopterygii</taxon>
        <taxon>Neopterygii</taxon>
        <taxon>Teleostei</taxon>
        <taxon>Albuliformes</taxon>
        <taxon>Albulidae</taxon>
        <taxon>Albula</taxon>
    </lineage>
</organism>
<dbReference type="AlphaFoldDB" id="A0A8T3E5C7"/>
<feature type="compositionally biased region" description="Gly residues" evidence="17">
    <location>
        <begin position="66"/>
        <end position="78"/>
    </location>
</feature>
<evidence type="ECO:0000256" key="17">
    <source>
        <dbReference type="SAM" id="MobiDB-lite"/>
    </source>
</evidence>
<protein>
    <recommendedName>
        <fullName evidence="14">Peflin</fullName>
    </recommendedName>
    <alternativeName>
        <fullName evidence="15">PEF protein with a long N-terminal hydrophobic domain</fullName>
    </alternativeName>
    <alternativeName>
        <fullName evidence="16">Penta-EF hand domain-containing protein 1</fullName>
    </alternativeName>
</protein>
<evidence type="ECO:0000256" key="7">
    <source>
        <dbReference type="ARBA" id="ARBA00022737"/>
    </source>
</evidence>
<keyword evidence="10" id="KW-1133">Transmembrane helix</keyword>
<dbReference type="CDD" id="cd16184">
    <property type="entry name" value="EFh_PEF_peflin"/>
    <property type="match status" value="1"/>
</dbReference>
<dbReference type="GO" id="GO:0048306">
    <property type="term" value="F:calcium-dependent protein binding"/>
    <property type="evidence" value="ECO:0007669"/>
    <property type="project" value="UniProtKB-ARBA"/>
</dbReference>
<dbReference type="OrthoDB" id="10248537at2759"/>
<keyword evidence="9" id="KW-0106">Calcium</keyword>
<evidence type="ECO:0000256" key="16">
    <source>
        <dbReference type="ARBA" id="ARBA00042606"/>
    </source>
</evidence>
<feature type="domain" description="EF-hand" evidence="18">
    <location>
        <begin position="168"/>
        <end position="203"/>
    </location>
</feature>
<keyword evidence="8" id="KW-0256">Endoplasmic reticulum</keyword>
<name>A0A8T3E5C7_9TELE</name>
<dbReference type="PANTHER" id="PTHR46212:SF10">
    <property type="entry name" value="PEFLIN"/>
    <property type="match status" value="1"/>
</dbReference>
<dbReference type="PROSITE" id="PS50222">
    <property type="entry name" value="EF_HAND_2"/>
    <property type="match status" value="2"/>
</dbReference>
<dbReference type="PROSITE" id="PS00018">
    <property type="entry name" value="EF_HAND_1"/>
    <property type="match status" value="2"/>
</dbReference>
<comment type="caution">
    <text evidence="19">The sequence shown here is derived from an EMBL/GenBank/DDBJ whole genome shotgun (WGS) entry which is preliminary data.</text>
</comment>
<comment type="subcellular location">
    <subcellularLocation>
        <location evidence="13">Cytoplasmic vesicle</location>
        <location evidence="13">COPII-coated vesicle membrane</location>
        <topology evidence="13">Peripheral membrane protein</topology>
    </subcellularLocation>
    <subcellularLocation>
        <location evidence="2">Endoplasmic reticulum</location>
    </subcellularLocation>
    <subcellularLocation>
        <location evidence="1">Membrane</location>
        <topology evidence="1">Single-pass membrane protein</topology>
    </subcellularLocation>
</comment>
<dbReference type="InterPro" id="IPR031933">
    <property type="entry name" value="UPF0767"/>
</dbReference>
<evidence type="ECO:0000256" key="6">
    <source>
        <dbReference type="ARBA" id="ARBA00022723"/>
    </source>
</evidence>
<dbReference type="Pfam" id="PF15990">
    <property type="entry name" value="UPF0767"/>
    <property type="match status" value="1"/>
</dbReference>
<comment type="similarity">
    <text evidence="3">Belongs to the SMIM12 family.</text>
</comment>
<evidence type="ECO:0000256" key="8">
    <source>
        <dbReference type="ARBA" id="ARBA00022824"/>
    </source>
</evidence>
<dbReference type="InterPro" id="IPR051426">
    <property type="entry name" value="Peflin/Sorcin_CaBP"/>
</dbReference>
<evidence type="ECO:0000313" key="19">
    <source>
        <dbReference type="EMBL" id="KAI1901835.1"/>
    </source>
</evidence>
<evidence type="ECO:0000256" key="5">
    <source>
        <dbReference type="ARBA" id="ARBA00022692"/>
    </source>
</evidence>
<proteinExistence type="inferred from homology"/>
<keyword evidence="20" id="KW-1185">Reference proteome</keyword>
<keyword evidence="5" id="KW-0812">Transmembrane</keyword>
<dbReference type="Pfam" id="PF13499">
    <property type="entry name" value="EF-hand_7"/>
    <property type="match status" value="1"/>
</dbReference>
<dbReference type="GO" id="GO:0048208">
    <property type="term" value="P:COPII vesicle coating"/>
    <property type="evidence" value="ECO:0007669"/>
    <property type="project" value="TreeGrafter"/>
</dbReference>
<dbReference type="InterPro" id="IPR018247">
    <property type="entry name" value="EF_Hand_1_Ca_BS"/>
</dbReference>
<keyword evidence="7" id="KW-0677">Repeat</keyword>